<dbReference type="eggNOG" id="KOG1201">
    <property type="taxonomic scope" value="Eukaryota"/>
</dbReference>
<evidence type="ECO:0000256" key="5">
    <source>
        <dbReference type="ARBA" id="ARBA00022989"/>
    </source>
</evidence>
<dbReference type="PRINTS" id="PR00080">
    <property type="entry name" value="SDRFAMILY"/>
</dbReference>
<dbReference type="PROSITE" id="PS00061">
    <property type="entry name" value="ADH_SHORT"/>
    <property type="match status" value="1"/>
</dbReference>
<dbReference type="Gene3D" id="3.40.50.720">
    <property type="entry name" value="NAD(P)-binding Rossmann-like Domain"/>
    <property type="match status" value="1"/>
</dbReference>
<protein>
    <recommendedName>
        <fullName evidence="10">Short-chain dehydrogenase/reductase 3</fullName>
    </recommendedName>
    <alternativeName>
        <fullName evidence="11">Retinal short-chain dehydrogenase/reductase 1</fullName>
    </alternativeName>
</protein>
<reference evidence="13 14" key="1">
    <citation type="journal article" date="2013" name="PLoS Genet.">
        <title>Comparative genome structure, secondary metabolite, and effector coding capacity across Cochliobolus pathogens.</title>
        <authorList>
            <person name="Condon B.J."/>
            <person name="Leng Y."/>
            <person name="Wu D."/>
            <person name="Bushley K.E."/>
            <person name="Ohm R.A."/>
            <person name="Otillar R."/>
            <person name="Martin J."/>
            <person name="Schackwitz W."/>
            <person name="Grimwood J."/>
            <person name="MohdZainudin N."/>
            <person name="Xue C."/>
            <person name="Wang R."/>
            <person name="Manning V.A."/>
            <person name="Dhillon B."/>
            <person name="Tu Z.J."/>
            <person name="Steffenson B.J."/>
            <person name="Salamov A."/>
            <person name="Sun H."/>
            <person name="Lowry S."/>
            <person name="LaButti K."/>
            <person name="Han J."/>
            <person name="Copeland A."/>
            <person name="Lindquist E."/>
            <person name="Barry K."/>
            <person name="Schmutz J."/>
            <person name="Baker S.E."/>
            <person name="Ciuffetti L.M."/>
            <person name="Grigoriev I.V."/>
            <person name="Zhong S."/>
            <person name="Turgeon B.G."/>
        </authorList>
    </citation>
    <scope>NUCLEOTIDE SEQUENCE [LARGE SCALE GENOMIC DNA]</scope>
    <source>
        <strain evidence="13 14">ATCC 44560</strain>
    </source>
</reference>
<dbReference type="InterPro" id="IPR020904">
    <property type="entry name" value="Sc_DH/Rdtase_CS"/>
</dbReference>
<dbReference type="HOGENOM" id="CLU_010194_5_2_1"/>
<gene>
    <name evidence="13" type="ORF">COCMIDRAFT_109230</name>
</gene>
<evidence type="ECO:0000256" key="11">
    <source>
        <dbReference type="ARBA" id="ARBA00082544"/>
    </source>
</evidence>
<keyword evidence="5" id="KW-1133">Transmembrane helix</keyword>
<accession>W6YXL0</accession>
<keyword evidence="7" id="KW-0443">Lipid metabolism</keyword>
<dbReference type="PRINTS" id="PR00081">
    <property type="entry name" value="GDHRDH"/>
</dbReference>
<evidence type="ECO:0000256" key="9">
    <source>
        <dbReference type="ARBA" id="ARBA00059620"/>
    </source>
</evidence>
<dbReference type="PANTHER" id="PTHR24322:SF736">
    <property type="entry name" value="RETINOL DEHYDROGENASE 10"/>
    <property type="match status" value="1"/>
</dbReference>
<dbReference type="RefSeq" id="XP_007693193.1">
    <property type="nucleotide sequence ID" value="XM_007695003.1"/>
</dbReference>
<evidence type="ECO:0000313" key="14">
    <source>
        <dbReference type="Proteomes" id="UP000054032"/>
    </source>
</evidence>
<dbReference type="GeneID" id="19119391"/>
<dbReference type="OrthoDB" id="10253736at2759"/>
<evidence type="ECO:0000256" key="8">
    <source>
        <dbReference type="ARBA" id="ARBA00023136"/>
    </source>
</evidence>
<keyword evidence="4" id="KW-0521">NADP</keyword>
<evidence type="ECO:0000256" key="10">
    <source>
        <dbReference type="ARBA" id="ARBA00068717"/>
    </source>
</evidence>
<dbReference type="AlphaFoldDB" id="W6YXL0"/>
<dbReference type="InterPro" id="IPR002347">
    <property type="entry name" value="SDR_fam"/>
</dbReference>
<dbReference type="CDD" id="cd05339">
    <property type="entry name" value="17beta-HSDXI-like_SDR_c"/>
    <property type="match status" value="1"/>
</dbReference>
<sequence length="300" mass="32781">MPFPAGAAASVLGGIGLLYLINNSLNNYALGNSSRIQWDWCKEIVLITGGSSGLGELVARKLAKRSVKVVVVDLRPPKTPLPSNVWFFKMDITSNEDIKHVGKEIRKQVGDPTVLVNNAGIGYAKTILDSTDDEIRRTFDVNIVAHFFLVREFLPSMIRTNHGHIVTIASVASFIAIASNTDYCCTKAAALTFHEGLGQELKYRYNAPNVRTSIIHPTWVRTPLIEPLIQTGQFTDAVLEPGDVADAIVAQILGGKSGQVILPRTLSLLSGARGFPTWLQHMLRSSQADVLRVAENVERP</sequence>
<evidence type="ECO:0000256" key="2">
    <source>
        <dbReference type="ARBA" id="ARBA00006484"/>
    </source>
</evidence>
<evidence type="ECO:0000256" key="1">
    <source>
        <dbReference type="ARBA" id="ARBA00004141"/>
    </source>
</evidence>
<evidence type="ECO:0000256" key="3">
    <source>
        <dbReference type="ARBA" id="ARBA00022692"/>
    </source>
</evidence>
<dbReference type="FunFam" id="3.40.50.720:FF:000131">
    <property type="entry name" value="Short-chain dehydrogenase/reductase 3"/>
    <property type="match status" value="1"/>
</dbReference>
<evidence type="ECO:0000256" key="4">
    <source>
        <dbReference type="ARBA" id="ARBA00022857"/>
    </source>
</evidence>
<dbReference type="KEGG" id="bor:COCMIDRAFT_109230"/>
<dbReference type="GO" id="GO:0016020">
    <property type="term" value="C:membrane"/>
    <property type="evidence" value="ECO:0007669"/>
    <property type="project" value="UniProtKB-SubCell"/>
</dbReference>
<proteinExistence type="inferred from homology"/>
<evidence type="ECO:0000256" key="6">
    <source>
        <dbReference type="ARBA" id="ARBA00023002"/>
    </source>
</evidence>
<keyword evidence="14" id="KW-1185">Reference proteome</keyword>
<evidence type="ECO:0000313" key="13">
    <source>
        <dbReference type="EMBL" id="EUC40279.1"/>
    </source>
</evidence>
<evidence type="ECO:0000256" key="7">
    <source>
        <dbReference type="ARBA" id="ARBA00023098"/>
    </source>
</evidence>
<keyword evidence="8" id="KW-0472">Membrane</keyword>
<dbReference type="SUPFAM" id="SSF51735">
    <property type="entry name" value="NAD(P)-binding Rossmann-fold domains"/>
    <property type="match status" value="1"/>
</dbReference>
<dbReference type="InterPro" id="IPR036291">
    <property type="entry name" value="NAD(P)-bd_dom_sf"/>
</dbReference>
<name>W6YXL0_COCMI</name>
<keyword evidence="3" id="KW-0812">Transmembrane</keyword>
<dbReference type="GO" id="GO:0052650">
    <property type="term" value="F:all-trans-retinol dehydrogenase (NADP+) activity"/>
    <property type="evidence" value="ECO:0007669"/>
    <property type="project" value="UniProtKB-ARBA"/>
</dbReference>
<dbReference type="Proteomes" id="UP000054032">
    <property type="component" value="Unassembled WGS sequence"/>
</dbReference>
<dbReference type="Pfam" id="PF00106">
    <property type="entry name" value="adh_short"/>
    <property type="match status" value="1"/>
</dbReference>
<comment type="function">
    <text evidence="9">Catalyzes the reduction of all-trans-retinal to all-trans-retinol in the presence of NADPH.</text>
</comment>
<dbReference type="EMBL" id="KI964179">
    <property type="protein sequence ID" value="EUC40279.1"/>
    <property type="molecule type" value="Genomic_DNA"/>
</dbReference>
<evidence type="ECO:0000256" key="12">
    <source>
        <dbReference type="RuleBase" id="RU000363"/>
    </source>
</evidence>
<comment type="subcellular location">
    <subcellularLocation>
        <location evidence="1">Membrane</location>
        <topology evidence="1">Multi-pass membrane protein</topology>
    </subcellularLocation>
</comment>
<dbReference type="PANTHER" id="PTHR24322">
    <property type="entry name" value="PKSB"/>
    <property type="match status" value="1"/>
</dbReference>
<comment type="similarity">
    <text evidence="2 12">Belongs to the short-chain dehydrogenases/reductases (SDR) family.</text>
</comment>
<organism evidence="13 14">
    <name type="scientific">Bipolaris oryzae ATCC 44560</name>
    <dbReference type="NCBI Taxonomy" id="930090"/>
    <lineage>
        <taxon>Eukaryota</taxon>
        <taxon>Fungi</taxon>
        <taxon>Dikarya</taxon>
        <taxon>Ascomycota</taxon>
        <taxon>Pezizomycotina</taxon>
        <taxon>Dothideomycetes</taxon>
        <taxon>Pleosporomycetidae</taxon>
        <taxon>Pleosporales</taxon>
        <taxon>Pleosporineae</taxon>
        <taxon>Pleosporaceae</taxon>
        <taxon>Bipolaris</taxon>
    </lineage>
</organism>
<keyword evidence="6" id="KW-0560">Oxidoreductase</keyword>